<dbReference type="GO" id="GO:0005304">
    <property type="term" value="F:L-valine transmembrane transporter activity"/>
    <property type="evidence" value="ECO:0007669"/>
    <property type="project" value="TreeGrafter"/>
</dbReference>
<keyword evidence="2" id="KW-0547">Nucleotide-binding</keyword>
<evidence type="ECO:0000259" key="4">
    <source>
        <dbReference type="PROSITE" id="PS50893"/>
    </source>
</evidence>
<dbReference type="SUPFAM" id="SSF52540">
    <property type="entry name" value="P-loop containing nucleoside triphosphate hydrolases"/>
    <property type="match status" value="1"/>
</dbReference>
<dbReference type="CDD" id="cd03219">
    <property type="entry name" value="ABC_Mj1267_LivG_branched"/>
    <property type="match status" value="1"/>
</dbReference>
<evidence type="ECO:0000256" key="2">
    <source>
        <dbReference type="ARBA" id="ARBA00022741"/>
    </source>
</evidence>
<dbReference type="Gene3D" id="3.40.50.300">
    <property type="entry name" value="P-loop containing nucleotide triphosphate hydrolases"/>
    <property type="match status" value="1"/>
</dbReference>
<gene>
    <name evidence="5" type="ORF">GTZ93_21455</name>
</gene>
<protein>
    <submittedName>
        <fullName evidence="5">ATP-binding cassette domain-containing protein</fullName>
    </submittedName>
</protein>
<dbReference type="GO" id="GO:0005886">
    <property type="term" value="C:plasma membrane"/>
    <property type="evidence" value="ECO:0007669"/>
    <property type="project" value="TreeGrafter"/>
</dbReference>
<dbReference type="AlphaFoldDB" id="A0A7X4YDN0"/>
<reference evidence="5 6" key="1">
    <citation type="submission" date="2020-01" db="EMBL/GenBank/DDBJ databases">
        <title>The draft genome sequence of Corallococcus exiguus DSM 14696.</title>
        <authorList>
            <person name="Zhang X."/>
            <person name="Zhu H."/>
        </authorList>
    </citation>
    <scope>NUCLEOTIDE SEQUENCE [LARGE SCALE GENOMIC DNA]</scope>
    <source>
        <strain evidence="5 6">DSM 14696</strain>
    </source>
</reference>
<dbReference type="RefSeq" id="WP_139919742.1">
    <property type="nucleotide sequence ID" value="NZ_CBCSLE010000030.1"/>
</dbReference>
<name>A0A7X4YDN0_9BACT</name>
<dbReference type="Proteomes" id="UP000537825">
    <property type="component" value="Unassembled WGS sequence"/>
</dbReference>
<evidence type="ECO:0000313" key="5">
    <source>
        <dbReference type="EMBL" id="NBC42372.1"/>
    </source>
</evidence>
<dbReference type="PROSITE" id="PS50893">
    <property type="entry name" value="ABC_TRANSPORTER_2"/>
    <property type="match status" value="1"/>
</dbReference>
<evidence type="ECO:0000313" key="6">
    <source>
        <dbReference type="Proteomes" id="UP000537825"/>
    </source>
</evidence>
<dbReference type="GO" id="GO:1903805">
    <property type="term" value="P:L-valine import across plasma membrane"/>
    <property type="evidence" value="ECO:0007669"/>
    <property type="project" value="TreeGrafter"/>
</dbReference>
<dbReference type="GO" id="GO:1903806">
    <property type="term" value="P:L-isoleucine import across plasma membrane"/>
    <property type="evidence" value="ECO:0007669"/>
    <property type="project" value="TreeGrafter"/>
</dbReference>
<dbReference type="GO" id="GO:0005524">
    <property type="term" value="F:ATP binding"/>
    <property type="evidence" value="ECO:0007669"/>
    <property type="project" value="UniProtKB-KW"/>
</dbReference>
<dbReference type="Pfam" id="PF12399">
    <property type="entry name" value="BCA_ABC_TP_C"/>
    <property type="match status" value="1"/>
</dbReference>
<dbReference type="InterPro" id="IPR051120">
    <property type="entry name" value="ABC_AA/LPS_Transport"/>
</dbReference>
<dbReference type="InterPro" id="IPR003593">
    <property type="entry name" value="AAA+_ATPase"/>
</dbReference>
<sequence>MSASVTPVSASGTGDALLQASGVSIRFGGLKALTDFNLTVRQGDLLGLIGPNGAGKSTAFNVLTGVYQPTEGEVRVAGQRVNGWVPHQINHLGLARTFQNIRLFRALTALDNVKVACRAQGALHPVVMGPLAKAGTAMRNYRDWWRALLLTPGFQAEERELTRQAEHLLEVMGLSHRRDEEAKNLPYGEQRRLEIARALGTRPKVLLLDEPAAGMNTREKADLMVLIRRLRDEFSLGVLVIEHDMKLVMGICERITVLDHGETIARGAPAEVRSDRKVIEAYLGDSYLESHGGAA</sequence>
<dbReference type="GO" id="GO:0015808">
    <property type="term" value="P:L-alanine transport"/>
    <property type="evidence" value="ECO:0007669"/>
    <property type="project" value="TreeGrafter"/>
</dbReference>
<accession>A0A7X4YDN0</accession>
<dbReference type="Pfam" id="PF00005">
    <property type="entry name" value="ABC_tran"/>
    <property type="match status" value="1"/>
</dbReference>
<dbReference type="GO" id="GO:0015192">
    <property type="term" value="F:L-phenylalanine transmembrane transporter activity"/>
    <property type="evidence" value="ECO:0007669"/>
    <property type="project" value="TreeGrafter"/>
</dbReference>
<dbReference type="GO" id="GO:0042941">
    <property type="term" value="P:D-alanine transmembrane transport"/>
    <property type="evidence" value="ECO:0007669"/>
    <property type="project" value="TreeGrafter"/>
</dbReference>
<dbReference type="GO" id="GO:0016887">
    <property type="term" value="F:ATP hydrolysis activity"/>
    <property type="evidence" value="ECO:0007669"/>
    <property type="project" value="InterPro"/>
</dbReference>
<keyword evidence="3 5" id="KW-0067">ATP-binding</keyword>
<keyword evidence="6" id="KW-1185">Reference proteome</keyword>
<dbReference type="GO" id="GO:0015188">
    <property type="term" value="F:L-isoleucine transmembrane transporter activity"/>
    <property type="evidence" value="ECO:0007669"/>
    <property type="project" value="TreeGrafter"/>
</dbReference>
<dbReference type="PANTHER" id="PTHR45772:SF7">
    <property type="entry name" value="AMINO ACID ABC TRANSPORTER ATP-BINDING PROTEIN"/>
    <property type="match status" value="1"/>
</dbReference>
<proteinExistence type="predicted"/>
<dbReference type="EMBL" id="JAAAPK010000005">
    <property type="protein sequence ID" value="NBC42372.1"/>
    <property type="molecule type" value="Genomic_DNA"/>
</dbReference>
<dbReference type="InterPro" id="IPR027417">
    <property type="entry name" value="P-loop_NTPase"/>
</dbReference>
<comment type="caution">
    <text evidence="5">The sequence shown here is derived from an EMBL/GenBank/DDBJ whole genome shotgun (WGS) entry which is preliminary data.</text>
</comment>
<evidence type="ECO:0000256" key="1">
    <source>
        <dbReference type="ARBA" id="ARBA00022448"/>
    </source>
</evidence>
<organism evidence="5 6">
    <name type="scientific">Corallococcus exiguus</name>
    <dbReference type="NCBI Taxonomy" id="83462"/>
    <lineage>
        <taxon>Bacteria</taxon>
        <taxon>Pseudomonadati</taxon>
        <taxon>Myxococcota</taxon>
        <taxon>Myxococcia</taxon>
        <taxon>Myxococcales</taxon>
        <taxon>Cystobacterineae</taxon>
        <taxon>Myxococcaceae</taxon>
        <taxon>Corallococcus</taxon>
    </lineage>
</organism>
<feature type="domain" description="ABC transporter" evidence="4">
    <location>
        <begin position="18"/>
        <end position="285"/>
    </location>
</feature>
<dbReference type="InterPro" id="IPR003439">
    <property type="entry name" value="ABC_transporter-like_ATP-bd"/>
</dbReference>
<dbReference type="InterPro" id="IPR032823">
    <property type="entry name" value="BCA_ABC_TP_C"/>
</dbReference>
<dbReference type="FunFam" id="3.40.50.300:FF:000421">
    <property type="entry name" value="Branched-chain amino acid ABC transporter ATP-binding protein"/>
    <property type="match status" value="1"/>
</dbReference>
<evidence type="ECO:0000256" key="3">
    <source>
        <dbReference type="ARBA" id="ARBA00022840"/>
    </source>
</evidence>
<dbReference type="PANTHER" id="PTHR45772">
    <property type="entry name" value="CONSERVED COMPONENT OF ABC TRANSPORTER FOR NATURAL AMINO ACIDS-RELATED"/>
    <property type="match status" value="1"/>
</dbReference>
<dbReference type="SMART" id="SM00382">
    <property type="entry name" value="AAA"/>
    <property type="match status" value="1"/>
</dbReference>
<keyword evidence="1" id="KW-0813">Transport</keyword>